<dbReference type="EMBL" id="WDRV01000009">
    <property type="protein sequence ID" value="KAB7322409.1"/>
    <property type="molecule type" value="Genomic_DNA"/>
</dbReference>
<evidence type="ECO:0000313" key="12">
    <source>
        <dbReference type="Proteomes" id="UP000460333"/>
    </source>
</evidence>
<dbReference type="Proteomes" id="UP000451234">
    <property type="component" value="Unassembled WGS sequence"/>
</dbReference>
<evidence type="ECO:0000313" key="9">
    <source>
        <dbReference type="Proteomes" id="UP000261288"/>
    </source>
</evidence>
<evidence type="ECO:0000313" key="7">
    <source>
        <dbReference type="Proteomes" id="UP000257074"/>
    </source>
</evidence>
<proteinExistence type="predicted"/>
<evidence type="ECO:0000313" key="1">
    <source>
        <dbReference type="EMBL" id="KAB7070383.1"/>
    </source>
</evidence>
<dbReference type="EMBL" id="WDWL01000018">
    <property type="protein sequence ID" value="KAB7070383.1"/>
    <property type="molecule type" value="Genomic_DNA"/>
</dbReference>
<evidence type="ECO:0000313" key="4">
    <source>
        <dbReference type="EMBL" id="RDX08691.1"/>
    </source>
</evidence>
<reference evidence="8 9" key="2">
    <citation type="submission" date="2018-08" db="EMBL/GenBank/DDBJ databases">
        <title>A genome reference for cultivated species of the human gut microbiota.</title>
        <authorList>
            <person name="Zou Y."/>
            <person name="Xue W."/>
            <person name="Luo G."/>
        </authorList>
    </citation>
    <scope>NUCLEOTIDE SEQUENCE [LARGE SCALE GENOMIC DNA]</scope>
    <source>
        <strain evidence="6 9">TF06-45A</strain>
        <strain evidence="5 8">TF08-4AC</strain>
    </source>
</reference>
<protein>
    <submittedName>
        <fullName evidence="6">Uncharacterized protein</fullName>
    </submittedName>
</protein>
<evidence type="ECO:0000313" key="3">
    <source>
        <dbReference type="EMBL" id="KAB7322409.1"/>
    </source>
</evidence>
<sequence>MRHAFPPSARNWCDDSVSSERYRTRSFNTANAMTSMTAATPAIPPTAAPVLPITPGLPGISPGLCSCSGGVGGVLVLNFGSTVMLRSAAVSPLPGIEMRNGSQSYALLAFAESVRETRYRPSGRFWKVSWPAALVVPECWYSLFFAACAASFLAAS</sequence>
<dbReference type="EMBL" id="QSRZ01000002">
    <property type="protein sequence ID" value="RGL52032.1"/>
    <property type="molecule type" value="Genomic_DNA"/>
</dbReference>
<dbReference type="Proteomes" id="UP000261288">
    <property type="component" value="Unassembled WGS sequence"/>
</dbReference>
<evidence type="ECO:0000313" key="2">
    <source>
        <dbReference type="EMBL" id="KAB7235246.1"/>
    </source>
</evidence>
<evidence type="ECO:0000313" key="11">
    <source>
        <dbReference type="Proteomes" id="UP000451234"/>
    </source>
</evidence>
<evidence type="ECO:0000313" key="5">
    <source>
        <dbReference type="EMBL" id="RGL05751.1"/>
    </source>
</evidence>
<dbReference type="EMBL" id="NJNR01000023">
    <property type="protein sequence ID" value="RDX08691.1"/>
    <property type="molecule type" value="Genomic_DNA"/>
</dbReference>
<organism evidence="6 9">
    <name type="scientific">Bifidobacterium longum</name>
    <dbReference type="NCBI Taxonomy" id="216816"/>
    <lineage>
        <taxon>Bacteria</taxon>
        <taxon>Bacillati</taxon>
        <taxon>Actinomycetota</taxon>
        <taxon>Actinomycetes</taxon>
        <taxon>Bifidobacteriales</taxon>
        <taxon>Bifidobacteriaceae</taxon>
        <taxon>Bifidobacterium</taxon>
    </lineage>
</organism>
<evidence type="ECO:0000313" key="10">
    <source>
        <dbReference type="Proteomes" id="UP000432196"/>
    </source>
</evidence>
<dbReference type="Proteomes" id="UP000257074">
    <property type="component" value="Unassembled WGS sequence"/>
</dbReference>
<dbReference type="AlphaFoldDB" id="A0A269T9N8"/>
<dbReference type="Proteomes" id="UP000460333">
    <property type="component" value="Unassembled WGS sequence"/>
</dbReference>
<name>A0A269T9N8_BIFLN</name>
<dbReference type="EMBL" id="QSRH01000001">
    <property type="protein sequence ID" value="RGL05751.1"/>
    <property type="molecule type" value="Genomic_DNA"/>
</dbReference>
<reference evidence="10 11" key="3">
    <citation type="journal article" date="2019" name="Nat. Med.">
        <title>A library of human gut bacterial isolates paired with longitudinal multiomics data enables mechanistic microbiome research.</title>
        <authorList>
            <person name="Poyet M."/>
            <person name="Groussin M."/>
            <person name="Gibbons S.M."/>
            <person name="Avila-Pacheco J."/>
            <person name="Jiang X."/>
            <person name="Kearney S.M."/>
            <person name="Perrotta A.R."/>
            <person name="Berdy B."/>
            <person name="Zhao S."/>
            <person name="Lieberman T.D."/>
            <person name="Swanson P.K."/>
            <person name="Smith M."/>
            <person name="Roesemann S."/>
            <person name="Alexander J.E."/>
            <person name="Rich S.A."/>
            <person name="Livny J."/>
            <person name="Vlamakis H."/>
            <person name="Clish C."/>
            <person name="Bullock K."/>
            <person name="Deik A."/>
            <person name="Scott J."/>
            <person name="Pierce K.A."/>
            <person name="Xavier R.J."/>
            <person name="Alm E.J."/>
        </authorList>
    </citation>
    <scope>NUCLEOTIDE SEQUENCE [LARGE SCALE GENOMIC DNA]</scope>
    <source>
        <strain evidence="2 12">BIOML-A118</strain>
        <strain evidence="1 10">BIOML-A201</strain>
        <strain evidence="3 11">BIOML-A75</strain>
    </source>
</reference>
<dbReference type="Proteomes" id="UP000432196">
    <property type="component" value="Unassembled WGS sequence"/>
</dbReference>
<gene>
    <name evidence="4" type="ORF">CE169_05355</name>
    <name evidence="6" type="ORF">DXC63_02845</name>
    <name evidence="5" type="ORF">DXC85_02135</name>
    <name evidence="3" type="ORF">GBB65_07870</name>
    <name evidence="2" type="ORF">GBC43_07380</name>
    <name evidence="1" type="ORF">GBI83_10760</name>
</gene>
<comment type="caution">
    <text evidence="6">The sequence shown here is derived from an EMBL/GenBank/DDBJ whole genome shotgun (WGS) entry which is preliminary data.</text>
</comment>
<evidence type="ECO:0000313" key="8">
    <source>
        <dbReference type="Proteomes" id="UP000261186"/>
    </source>
</evidence>
<evidence type="ECO:0000313" key="6">
    <source>
        <dbReference type="EMBL" id="RGL52032.1"/>
    </source>
</evidence>
<reference evidence="4 7" key="1">
    <citation type="journal article" date="2017" name="Anaerobe">
        <title>Quantification, isolation and characterization of Bifidobacterium from the vaginal microbiomes of reproductive aged women.</title>
        <authorList>
            <person name="Freitas A.C."/>
            <person name="Hill J.E."/>
        </authorList>
    </citation>
    <scope>NUCLEOTIDE SEQUENCE [LARGE SCALE GENOMIC DNA]</scope>
    <source>
        <strain evidence="4 7">N6D05</strain>
    </source>
</reference>
<dbReference type="Proteomes" id="UP000261186">
    <property type="component" value="Unassembled WGS sequence"/>
</dbReference>
<accession>A0A269T9N8</accession>
<dbReference type="EMBL" id="WDTJ01000009">
    <property type="protein sequence ID" value="KAB7235246.1"/>
    <property type="molecule type" value="Genomic_DNA"/>
</dbReference>